<reference evidence="11" key="1">
    <citation type="journal article" date="2021" name="J Fungi (Basel)">
        <title>Genomic and Metabolomic Analyses of the Marine Fungus Emericellopsis cladophorae: Insights into Saltwater Adaptability Mechanisms and Its Biosynthetic Potential.</title>
        <authorList>
            <person name="Goncalves M.F.M."/>
            <person name="Hilario S."/>
            <person name="Van de Peer Y."/>
            <person name="Esteves A.C."/>
            <person name="Alves A."/>
        </authorList>
    </citation>
    <scope>NUCLEOTIDE SEQUENCE</scope>
    <source>
        <strain evidence="11">MUM 19.33</strain>
    </source>
</reference>
<dbReference type="EC" id="3.4.19.12" evidence="3"/>
<comment type="catalytic activity">
    <reaction evidence="1">
        <text>Thiol-dependent hydrolysis of ester, thioester, amide, peptide and isopeptide bonds formed by the C-terminal Gly of ubiquitin (a 76-residue protein attached to proteins as an intracellular targeting signal).</text>
        <dbReference type="EC" id="3.4.19.12"/>
    </reaction>
</comment>
<dbReference type="InterPro" id="IPR001394">
    <property type="entry name" value="Peptidase_C19_UCH"/>
</dbReference>
<dbReference type="Proteomes" id="UP001055219">
    <property type="component" value="Unassembled WGS sequence"/>
</dbReference>
<dbReference type="CDD" id="cd02662">
    <property type="entry name" value="Peptidase_C19F"/>
    <property type="match status" value="1"/>
</dbReference>
<organism evidence="11 12">
    <name type="scientific">Emericellopsis cladophorae</name>
    <dbReference type="NCBI Taxonomy" id="2686198"/>
    <lineage>
        <taxon>Eukaryota</taxon>
        <taxon>Fungi</taxon>
        <taxon>Dikarya</taxon>
        <taxon>Ascomycota</taxon>
        <taxon>Pezizomycotina</taxon>
        <taxon>Sordariomycetes</taxon>
        <taxon>Hypocreomycetidae</taxon>
        <taxon>Hypocreales</taxon>
        <taxon>Bionectriaceae</taxon>
        <taxon>Emericellopsis</taxon>
    </lineage>
</organism>
<dbReference type="Gene3D" id="3.90.70.10">
    <property type="entry name" value="Cysteine proteinases"/>
    <property type="match status" value="1"/>
</dbReference>
<dbReference type="EMBL" id="JAGIXG020000013">
    <property type="protein sequence ID" value="KAI6782416.1"/>
    <property type="molecule type" value="Genomic_DNA"/>
</dbReference>
<evidence type="ECO:0000256" key="9">
    <source>
        <dbReference type="SAM" id="Phobius"/>
    </source>
</evidence>
<dbReference type="InterPro" id="IPR050164">
    <property type="entry name" value="Peptidase_C19"/>
</dbReference>
<dbReference type="PROSITE" id="PS50235">
    <property type="entry name" value="USP_3"/>
    <property type="match status" value="1"/>
</dbReference>
<dbReference type="PROSITE" id="PS00973">
    <property type="entry name" value="USP_2"/>
    <property type="match status" value="1"/>
</dbReference>
<comment type="similarity">
    <text evidence="2">Belongs to the peptidase C19 family.</text>
</comment>
<feature type="domain" description="USP" evidence="10">
    <location>
        <begin position="148"/>
        <end position="624"/>
    </location>
</feature>
<evidence type="ECO:0000259" key="10">
    <source>
        <dbReference type="PROSITE" id="PS50235"/>
    </source>
</evidence>
<dbReference type="SUPFAM" id="SSF54001">
    <property type="entry name" value="Cysteine proteinases"/>
    <property type="match status" value="1"/>
</dbReference>
<evidence type="ECO:0000256" key="6">
    <source>
        <dbReference type="ARBA" id="ARBA00022801"/>
    </source>
</evidence>
<dbReference type="PANTHER" id="PTHR24006">
    <property type="entry name" value="UBIQUITIN CARBOXYL-TERMINAL HYDROLASE"/>
    <property type="match status" value="1"/>
</dbReference>
<feature type="region of interest" description="Disordered" evidence="8">
    <location>
        <begin position="263"/>
        <end position="298"/>
    </location>
</feature>
<evidence type="ECO:0000313" key="11">
    <source>
        <dbReference type="EMBL" id="KAI6782416.1"/>
    </source>
</evidence>
<evidence type="ECO:0000256" key="5">
    <source>
        <dbReference type="ARBA" id="ARBA00022786"/>
    </source>
</evidence>
<dbReference type="Pfam" id="PF00443">
    <property type="entry name" value="UCH"/>
    <property type="match status" value="1"/>
</dbReference>
<dbReference type="AlphaFoldDB" id="A0A9P9Y300"/>
<proteinExistence type="inferred from homology"/>
<dbReference type="GO" id="GO:0004843">
    <property type="term" value="F:cysteine-type deubiquitinase activity"/>
    <property type="evidence" value="ECO:0007669"/>
    <property type="project" value="UniProtKB-EC"/>
</dbReference>
<dbReference type="GO" id="GO:0016579">
    <property type="term" value="P:protein deubiquitination"/>
    <property type="evidence" value="ECO:0007669"/>
    <property type="project" value="InterPro"/>
</dbReference>
<keyword evidence="9" id="KW-0472">Membrane</keyword>
<keyword evidence="9" id="KW-1133">Transmembrane helix</keyword>
<dbReference type="InterPro" id="IPR018200">
    <property type="entry name" value="USP_CS"/>
</dbReference>
<feature type="transmembrane region" description="Helical" evidence="9">
    <location>
        <begin position="71"/>
        <end position="88"/>
    </location>
</feature>
<evidence type="ECO:0000256" key="4">
    <source>
        <dbReference type="ARBA" id="ARBA00022670"/>
    </source>
</evidence>
<name>A0A9P9Y300_9HYPO</name>
<dbReference type="InterPro" id="IPR028889">
    <property type="entry name" value="USP"/>
</dbReference>
<feature type="compositionally biased region" description="Basic and acidic residues" evidence="8">
    <location>
        <begin position="630"/>
        <end position="664"/>
    </location>
</feature>
<dbReference type="InterPro" id="IPR038765">
    <property type="entry name" value="Papain-like_cys_pep_sf"/>
</dbReference>
<dbReference type="RefSeq" id="XP_051363272.1">
    <property type="nucleotide sequence ID" value="XM_051505232.1"/>
</dbReference>
<feature type="compositionally biased region" description="Basic and acidic residues" evidence="8">
    <location>
        <begin position="263"/>
        <end position="272"/>
    </location>
</feature>
<keyword evidence="12" id="KW-1185">Reference proteome</keyword>
<evidence type="ECO:0000256" key="3">
    <source>
        <dbReference type="ARBA" id="ARBA00012759"/>
    </source>
</evidence>
<reference evidence="11" key="2">
    <citation type="submission" date="2022-07" db="EMBL/GenBank/DDBJ databases">
        <authorList>
            <person name="Goncalves M.F.M."/>
            <person name="Hilario S."/>
            <person name="Van De Peer Y."/>
            <person name="Esteves A.C."/>
            <person name="Alves A."/>
        </authorList>
    </citation>
    <scope>NUCLEOTIDE SEQUENCE</scope>
    <source>
        <strain evidence="11">MUM 19.33</strain>
    </source>
</reference>
<evidence type="ECO:0000313" key="12">
    <source>
        <dbReference type="Proteomes" id="UP001055219"/>
    </source>
</evidence>
<protein>
    <recommendedName>
        <fullName evidence="3">ubiquitinyl hydrolase 1</fullName>
        <ecNumber evidence="3">3.4.19.12</ecNumber>
    </recommendedName>
</protein>
<feature type="compositionally biased region" description="Polar residues" evidence="8">
    <location>
        <begin position="666"/>
        <end position="693"/>
    </location>
</feature>
<feature type="transmembrane region" description="Helical" evidence="9">
    <location>
        <begin position="34"/>
        <end position="51"/>
    </location>
</feature>
<dbReference type="OrthoDB" id="2020758at2759"/>
<dbReference type="GO" id="GO:0006508">
    <property type="term" value="P:proteolysis"/>
    <property type="evidence" value="ECO:0007669"/>
    <property type="project" value="UniProtKB-KW"/>
</dbReference>
<evidence type="ECO:0000256" key="8">
    <source>
        <dbReference type="SAM" id="MobiDB-lite"/>
    </source>
</evidence>
<feature type="region of interest" description="Disordered" evidence="8">
    <location>
        <begin position="630"/>
        <end position="719"/>
    </location>
</feature>
<dbReference type="GO" id="GO:0005634">
    <property type="term" value="C:nucleus"/>
    <property type="evidence" value="ECO:0007669"/>
    <property type="project" value="TreeGrafter"/>
</dbReference>
<evidence type="ECO:0000256" key="1">
    <source>
        <dbReference type="ARBA" id="ARBA00000707"/>
    </source>
</evidence>
<evidence type="ECO:0000256" key="7">
    <source>
        <dbReference type="ARBA" id="ARBA00022807"/>
    </source>
</evidence>
<feature type="compositionally biased region" description="Polar residues" evidence="8">
    <location>
        <begin position="285"/>
        <end position="298"/>
    </location>
</feature>
<keyword evidence="5" id="KW-0833">Ubl conjugation pathway</keyword>
<keyword evidence="7" id="KW-0788">Thiol protease</keyword>
<keyword evidence="4" id="KW-0645">Protease</keyword>
<comment type="caution">
    <text evidence="11">The sequence shown here is derived from an EMBL/GenBank/DDBJ whole genome shotgun (WGS) entry which is preliminary data.</text>
</comment>
<evidence type="ECO:0000256" key="2">
    <source>
        <dbReference type="ARBA" id="ARBA00009085"/>
    </source>
</evidence>
<dbReference type="PANTHER" id="PTHR24006:SF888">
    <property type="entry name" value="UBIQUITIN CARBOXYL-TERMINAL HYDROLASE 30"/>
    <property type="match status" value="1"/>
</dbReference>
<feature type="compositionally biased region" description="Low complexity" evidence="8">
    <location>
        <begin position="273"/>
        <end position="284"/>
    </location>
</feature>
<sequence>MSSRQHNSEDWYRHSQRGAQPLSQALWDRVNEPFVLFTGIVLLAAFAYNTYNSTPAIQENLIAAARRSWHALVYIVPTSILYSIDAWFDPLMRTKHVNTHASKSAAMKRVLGLESERGIVASVFQARTRALSFTTNALGLHPDKERPAGLGNRDNSCFQNSILQGLASLDTLPEYLANCLGDDTDADEDDGQKVVTQTLKTLISDLHDTSNNGRTLWTPSKLKFLSTWTQQDAQEYFSKILDDIDKRAARALKASERHSGFEKYTEKDKIDTDAGASDISDDSGYQSHGANSRSPEATSLRNPLEGLLAQRVSCVQCGHSDGLSMIPFNCLTLSLGLQQQHDLHERLDAYSHVEAIEGVECPKCTLLKARRLLGKLVEQMKQKDVPEAQLVEPTRRLEAVDLALEEDSFDEETLADKCKITSQSKVTTTKTKQIVIARPPRSLAIHVNRSVFDPNTFDMVKNSAPVHFPMMLDLGPWCLGSTDGVKASGRSTGAADEEKWLEDPTASMVAGGERPSKLTGPIYELRAVVTHYGRHENGHYICYRKHARNHESGSRGSTPVFEDARGDVNEGSEFTAGDDEDLDHKHAEHEMDWWRLSDHNVSKVTEQTVSTLSPGVFMLFYDCVDPTMERHEVGEPSSDTVDKEQVGEATHAADEVRAEQERAGKSRSTQLTVRGGNSTPKTAQNGNLGTSTDLAGRDPTATVSSPPKQDEAVGEPSPA</sequence>
<gene>
    <name evidence="11" type="ORF">J7T54_001273</name>
</gene>
<dbReference type="GeneID" id="75827792"/>
<accession>A0A9P9Y300</accession>
<keyword evidence="6" id="KW-0378">Hydrolase</keyword>
<keyword evidence="9" id="KW-0812">Transmembrane</keyword>
<dbReference type="GO" id="GO:0005829">
    <property type="term" value="C:cytosol"/>
    <property type="evidence" value="ECO:0007669"/>
    <property type="project" value="TreeGrafter"/>
</dbReference>